<dbReference type="eggNOG" id="COG1403">
    <property type="taxonomic scope" value="Bacteria"/>
</dbReference>
<dbReference type="STRING" id="1032480.MLP_13680"/>
<feature type="compositionally biased region" description="Polar residues" evidence="1">
    <location>
        <begin position="141"/>
        <end position="156"/>
    </location>
</feature>
<dbReference type="RefSeq" id="WP_013862265.1">
    <property type="nucleotide sequence ID" value="NC_015635.1"/>
</dbReference>
<evidence type="ECO:0000256" key="1">
    <source>
        <dbReference type="SAM" id="MobiDB-lite"/>
    </source>
</evidence>
<dbReference type="AlphaFoldDB" id="F5XPS4"/>
<accession>F5XPS4</accession>
<reference evidence="2 3" key="1">
    <citation type="submission" date="2011-05" db="EMBL/GenBank/DDBJ databases">
        <title>Whole genome sequence of Microlunatus phosphovorus NM-1.</title>
        <authorList>
            <person name="Hosoyama A."/>
            <person name="Sasaki K."/>
            <person name="Harada T."/>
            <person name="Igarashi R."/>
            <person name="Kawakoshi A."/>
            <person name="Sasagawa M."/>
            <person name="Fukada J."/>
            <person name="Nakamura S."/>
            <person name="Katano Y."/>
            <person name="Hanada S."/>
            <person name="Kamagata Y."/>
            <person name="Nakamura N."/>
            <person name="Yamazaki S."/>
            <person name="Fujita N."/>
        </authorList>
    </citation>
    <scope>NUCLEOTIDE SEQUENCE [LARGE SCALE GENOMIC DNA]</scope>
    <source>
        <strain evidence="3">ATCC 700054 / DSM 10555 / JCM 9379 / NBRC 101784 / NCIMB 13414 / VKM Ac-1990 / NM-1</strain>
    </source>
</reference>
<keyword evidence="3" id="KW-1185">Reference proteome</keyword>
<sequence>MSAATVIEAAEQTAPYAVAVRFWEMLGWLGSLVAHRVGAGDAARIDRIALIEKLQAGLEAVKATETVAFAQSQVEQQLAQEVHPSEIGCGIAEQVELAAKASSAEGSHLPHTARDSVVTMQHTPGLLTRREISGWTARLITGQTSHPDPGTRTQVDTAPEGIRT</sequence>
<gene>
    <name evidence="2" type="ordered locus">MLP_13680</name>
</gene>
<organism evidence="2 3">
    <name type="scientific">Microlunatus phosphovorus (strain ATCC 700054 / DSM 10555 / JCM 9379 / NBRC 101784 / NCIMB 13414 / VKM Ac-1990 / NM-1)</name>
    <dbReference type="NCBI Taxonomy" id="1032480"/>
    <lineage>
        <taxon>Bacteria</taxon>
        <taxon>Bacillati</taxon>
        <taxon>Actinomycetota</taxon>
        <taxon>Actinomycetes</taxon>
        <taxon>Propionibacteriales</taxon>
        <taxon>Propionibacteriaceae</taxon>
        <taxon>Microlunatus</taxon>
    </lineage>
</organism>
<dbReference type="Proteomes" id="UP000007947">
    <property type="component" value="Chromosome"/>
</dbReference>
<dbReference type="HOGENOM" id="CLU_1617130_0_0_11"/>
<protein>
    <recommendedName>
        <fullName evidence="4">DUF222 domain-containing protein</fullName>
    </recommendedName>
</protein>
<dbReference type="OrthoDB" id="5241234at2"/>
<evidence type="ECO:0000313" key="2">
    <source>
        <dbReference type="EMBL" id="BAK34382.1"/>
    </source>
</evidence>
<dbReference type="EMBL" id="AP012204">
    <property type="protein sequence ID" value="BAK34382.1"/>
    <property type="molecule type" value="Genomic_DNA"/>
</dbReference>
<name>F5XPS4_MICPN</name>
<feature type="region of interest" description="Disordered" evidence="1">
    <location>
        <begin position="141"/>
        <end position="164"/>
    </location>
</feature>
<evidence type="ECO:0008006" key="4">
    <source>
        <dbReference type="Google" id="ProtNLM"/>
    </source>
</evidence>
<evidence type="ECO:0000313" key="3">
    <source>
        <dbReference type="Proteomes" id="UP000007947"/>
    </source>
</evidence>
<proteinExistence type="predicted"/>
<dbReference type="KEGG" id="mph:MLP_13680"/>